<comment type="caution">
    <text evidence="2">The sequence shown here is derived from an EMBL/GenBank/DDBJ whole genome shotgun (WGS) entry which is preliminary data.</text>
</comment>
<keyword evidence="3" id="KW-1185">Reference proteome</keyword>
<evidence type="ECO:0000256" key="1">
    <source>
        <dbReference type="SAM" id="MobiDB-lite"/>
    </source>
</evidence>
<dbReference type="Proteomes" id="UP001140502">
    <property type="component" value="Unassembled WGS sequence"/>
</dbReference>
<dbReference type="AlphaFoldDB" id="A0A9W9BK86"/>
<gene>
    <name evidence="2" type="ORF">N0V84_009440</name>
</gene>
<sequence>MSEPNPQPNCPLVKLPREVRDAIYLEVWRIVGLRQHIVAHWGTPDSEVDAKPHYCRWKCCTEFEVEDRLQELVENARIERGIAYGGWFTCTPDTGLEDYQGLLSSPWDNHWKCYTEIAKDHPRDYKDCALGPITGHSDKTPNTTTTQAAQQMETGCEKGQGNNQTTSTSTYPRADLDR</sequence>
<proteinExistence type="predicted"/>
<reference evidence="2" key="1">
    <citation type="submission" date="2022-10" db="EMBL/GenBank/DDBJ databases">
        <title>Tapping the CABI collections for fungal endophytes: first genome assemblies for Collariella, Neodidymelliopsis, Ascochyta clinopodiicola, Didymella pomorum, Didymosphaeria variabile, Neocosmospora piperis and Neocucurbitaria cava.</title>
        <authorList>
            <person name="Hill R."/>
        </authorList>
    </citation>
    <scope>NUCLEOTIDE SEQUENCE</scope>
    <source>
        <strain evidence="2">IMI 366586</strain>
    </source>
</reference>
<evidence type="ECO:0000313" key="3">
    <source>
        <dbReference type="Proteomes" id="UP001140502"/>
    </source>
</evidence>
<feature type="region of interest" description="Disordered" evidence="1">
    <location>
        <begin position="132"/>
        <end position="178"/>
    </location>
</feature>
<dbReference type="EMBL" id="JAPEUR010000259">
    <property type="protein sequence ID" value="KAJ4313411.1"/>
    <property type="molecule type" value="Genomic_DNA"/>
</dbReference>
<feature type="compositionally biased region" description="Polar residues" evidence="1">
    <location>
        <begin position="160"/>
        <end position="171"/>
    </location>
</feature>
<organism evidence="2 3">
    <name type="scientific">Fusarium piperis</name>
    <dbReference type="NCBI Taxonomy" id="1435070"/>
    <lineage>
        <taxon>Eukaryota</taxon>
        <taxon>Fungi</taxon>
        <taxon>Dikarya</taxon>
        <taxon>Ascomycota</taxon>
        <taxon>Pezizomycotina</taxon>
        <taxon>Sordariomycetes</taxon>
        <taxon>Hypocreomycetidae</taxon>
        <taxon>Hypocreales</taxon>
        <taxon>Nectriaceae</taxon>
        <taxon>Fusarium</taxon>
        <taxon>Fusarium solani species complex</taxon>
    </lineage>
</organism>
<evidence type="ECO:0000313" key="2">
    <source>
        <dbReference type="EMBL" id="KAJ4313411.1"/>
    </source>
</evidence>
<dbReference type="OrthoDB" id="4757095at2759"/>
<protein>
    <submittedName>
        <fullName evidence="2">Uncharacterized protein</fullName>
    </submittedName>
</protein>
<accession>A0A9W9BK86</accession>
<name>A0A9W9BK86_9HYPO</name>